<proteinExistence type="predicted"/>
<feature type="non-terminal residue" evidence="1">
    <location>
        <position position="1"/>
    </location>
</feature>
<dbReference type="OrthoDB" id="4190386at2759"/>
<dbReference type="EMBL" id="LDEV01000387">
    <property type="protein sequence ID" value="KLJ13368.1"/>
    <property type="molecule type" value="Genomic_DNA"/>
</dbReference>
<sequence>YLSSTQKTVKLNLQSSTVSLLFFYKKTLIQSLTNTVIYLYYTKQLKEREILYIYSIIYIHCFYY</sequence>
<name>A0A0H1BQJ0_9EURO</name>
<dbReference type="Proteomes" id="UP000053573">
    <property type="component" value="Unassembled WGS sequence"/>
</dbReference>
<feature type="non-terminal residue" evidence="1">
    <location>
        <position position="64"/>
    </location>
</feature>
<gene>
    <name evidence="1" type="ORF">EMPG_11689</name>
</gene>
<evidence type="ECO:0000313" key="1">
    <source>
        <dbReference type="EMBL" id="KLJ13368.1"/>
    </source>
</evidence>
<evidence type="ECO:0000313" key="2">
    <source>
        <dbReference type="Proteomes" id="UP000053573"/>
    </source>
</evidence>
<organism evidence="1 2">
    <name type="scientific">Blastomyces silverae</name>
    <dbReference type="NCBI Taxonomy" id="2060906"/>
    <lineage>
        <taxon>Eukaryota</taxon>
        <taxon>Fungi</taxon>
        <taxon>Dikarya</taxon>
        <taxon>Ascomycota</taxon>
        <taxon>Pezizomycotina</taxon>
        <taxon>Eurotiomycetes</taxon>
        <taxon>Eurotiomycetidae</taxon>
        <taxon>Onygenales</taxon>
        <taxon>Ajellomycetaceae</taxon>
        <taxon>Blastomyces</taxon>
    </lineage>
</organism>
<protein>
    <submittedName>
        <fullName evidence="1">Uncharacterized protein</fullName>
    </submittedName>
</protein>
<reference evidence="2" key="1">
    <citation type="journal article" date="2015" name="PLoS Genet.">
        <title>The dynamic genome and transcriptome of the human fungal pathogen Blastomyces and close relative Emmonsia.</title>
        <authorList>
            <person name="Munoz J.F."/>
            <person name="Gauthier G.M."/>
            <person name="Desjardins C.A."/>
            <person name="Gallo J.E."/>
            <person name="Holder J."/>
            <person name="Sullivan T.D."/>
            <person name="Marty A.J."/>
            <person name="Carmen J.C."/>
            <person name="Chen Z."/>
            <person name="Ding L."/>
            <person name="Gujja S."/>
            <person name="Magrini V."/>
            <person name="Misas E."/>
            <person name="Mitreva M."/>
            <person name="Priest M."/>
            <person name="Saif S."/>
            <person name="Whiston E.A."/>
            <person name="Young S."/>
            <person name="Zeng Q."/>
            <person name="Goldman W.E."/>
            <person name="Mardis E.R."/>
            <person name="Taylor J.W."/>
            <person name="McEwen J.G."/>
            <person name="Clay O.K."/>
            <person name="Klein B.S."/>
            <person name="Cuomo C.A."/>
        </authorList>
    </citation>
    <scope>NUCLEOTIDE SEQUENCE [LARGE SCALE GENOMIC DNA]</scope>
    <source>
        <strain evidence="2">UAMH 139</strain>
    </source>
</reference>
<keyword evidence="2" id="KW-1185">Reference proteome</keyword>
<dbReference type="AlphaFoldDB" id="A0A0H1BQJ0"/>
<comment type="caution">
    <text evidence="1">The sequence shown here is derived from an EMBL/GenBank/DDBJ whole genome shotgun (WGS) entry which is preliminary data.</text>
</comment>
<accession>A0A0H1BQJ0</accession>